<evidence type="ECO:0000256" key="1">
    <source>
        <dbReference type="SAM" id="MobiDB-lite"/>
    </source>
</evidence>
<protein>
    <submittedName>
        <fullName evidence="2">Uncharacterized protein</fullName>
    </submittedName>
</protein>
<organism evidence="2 3">
    <name type="scientific">Hypsibius exemplaris</name>
    <name type="common">Freshwater tardigrade</name>
    <dbReference type="NCBI Taxonomy" id="2072580"/>
    <lineage>
        <taxon>Eukaryota</taxon>
        <taxon>Metazoa</taxon>
        <taxon>Ecdysozoa</taxon>
        <taxon>Tardigrada</taxon>
        <taxon>Eutardigrada</taxon>
        <taxon>Parachela</taxon>
        <taxon>Hypsibioidea</taxon>
        <taxon>Hypsibiidae</taxon>
        <taxon>Hypsibius</taxon>
    </lineage>
</organism>
<sequence>MIEALVLVEPVPANTTRTAMQQGYRVRPSHRGPLSPNGRLQSVGRTTAPVPTAEDRRVVWNFASIAAGSHLVRAASAPIILAFADLSVHIPAGGPVDAPILLGQCDCCLPGC</sequence>
<reference evidence="3" key="1">
    <citation type="submission" date="2017-01" db="EMBL/GenBank/DDBJ databases">
        <title>Comparative genomics of anhydrobiosis in the tardigrade Hypsibius dujardini.</title>
        <authorList>
            <person name="Yoshida Y."/>
            <person name="Koutsovoulos G."/>
            <person name="Laetsch D."/>
            <person name="Stevens L."/>
            <person name="Kumar S."/>
            <person name="Horikawa D."/>
            <person name="Ishino K."/>
            <person name="Komine S."/>
            <person name="Tomita M."/>
            <person name="Blaxter M."/>
            <person name="Arakawa K."/>
        </authorList>
    </citation>
    <scope>NUCLEOTIDE SEQUENCE [LARGE SCALE GENOMIC DNA]</scope>
    <source>
        <strain evidence="3">Z151</strain>
    </source>
</reference>
<dbReference type="EMBL" id="MTYJ01000882">
    <property type="protein sequence ID" value="OWA55511.1"/>
    <property type="molecule type" value="Genomic_DNA"/>
</dbReference>
<evidence type="ECO:0000313" key="2">
    <source>
        <dbReference type="EMBL" id="OWA55511.1"/>
    </source>
</evidence>
<keyword evidence="3" id="KW-1185">Reference proteome</keyword>
<feature type="region of interest" description="Disordered" evidence="1">
    <location>
        <begin position="23"/>
        <end position="48"/>
    </location>
</feature>
<proteinExistence type="predicted"/>
<name>A0A9X6NRT7_HYPEX</name>
<gene>
    <name evidence="2" type="ORF">BV898_19895</name>
</gene>
<evidence type="ECO:0000313" key="3">
    <source>
        <dbReference type="Proteomes" id="UP000192578"/>
    </source>
</evidence>
<accession>A0A9X6NRT7</accession>
<dbReference type="AlphaFoldDB" id="A0A9X6NRT7"/>
<comment type="caution">
    <text evidence="2">The sequence shown here is derived from an EMBL/GenBank/DDBJ whole genome shotgun (WGS) entry which is preliminary data.</text>
</comment>
<dbReference type="Proteomes" id="UP000192578">
    <property type="component" value="Unassembled WGS sequence"/>
</dbReference>